<reference evidence="1 2" key="1">
    <citation type="submission" date="2019-07" db="EMBL/GenBank/DDBJ databases">
        <authorList>
            <person name="Jastrzebski P J."/>
            <person name="Paukszto L."/>
            <person name="Jastrzebski P J."/>
        </authorList>
    </citation>
    <scope>NUCLEOTIDE SEQUENCE [LARGE SCALE GENOMIC DNA]</scope>
    <source>
        <strain evidence="1 2">WMS-il1</strain>
    </source>
</reference>
<gene>
    <name evidence="1" type="ORF">WMSIL1_LOCUS9622</name>
</gene>
<dbReference type="Proteomes" id="UP000321570">
    <property type="component" value="Unassembled WGS sequence"/>
</dbReference>
<proteinExistence type="predicted"/>
<keyword evidence="2" id="KW-1185">Reference proteome</keyword>
<organism evidence="1 2">
    <name type="scientific">Hymenolepis diminuta</name>
    <name type="common">Rat tapeworm</name>
    <dbReference type="NCBI Taxonomy" id="6216"/>
    <lineage>
        <taxon>Eukaryota</taxon>
        <taxon>Metazoa</taxon>
        <taxon>Spiralia</taxon>
        <taxon>Lophotrochozoa</taxon>
        <taxon>Platyhelminthes</taxon>
        <taxon>Cestoda</taxon>
        <taxon>Eucestoda</taxon>
        <taxon>Cyclophyllidea</taxon>
        <taxon>Hymenolepididae</taxon>
        <taxon>Hymenolepis</taxon>
    </lineage>
</organism>
<protein>
    <submittedName>
        <fullName evidence="1">Uncharacterized protein</fullName>
    </submittedName>
</protein>
<accession>A0A564YUI1</accession>
<dbReference type="EMBL" id="CABIJS010000399">
    <property type="protein sequence ID" value="VUZ50820.1"/>
    <property type="molecule type" value="Genomic_DNA"/>
</dbReference>
<evidence type="ECO:0000313" key="2">
    <source>
        <dbReference type="Proteomes" id="UP000321570"/>
    </source>
</evidence>
<name>A0A564YUI1_HYMDI</name>
<feature type="non-terminal residue" evidence="1">
    <location>
        <position position="90"/>
    </location>
</feature>
<sequence length="90" mass="10483">MRKRDGCRCRTLTKRLSLPCECPKLNIETTCLEDGITQLTNTTTYTMEHLNAPCKREERITRNVVSCDSLPESELRAGRYYTIRQVDDRN</sequence>
<evidence type="ECO:0000313" key="1">
    <source>
        <dbReference type="EMBL" id="VUZ50820.1"/>
    </source>
</evidence>
<dbReference type="AlphaFoldDB" id="A0A564YUI1"/>